<dbReference type="RefSeq" id="WP_154716565.1">
    <property type="nucleotide sequence ID" value="NZ_LT837803.1"/>
</dbReference>
<evidence type="ECO:0000256" key="10">
    <source>
        <dbReference type="RuleBase" id="RU004004"/>
    </source>
</evidence>
<evidence type="ECO:0000259" key="13">
    <source>
        <dbReference type="Pfam" id="PF03958"/>
    </source>
</evidence>
<feature type="domain" description="NolW-like" evidence="13">
    <location>
        <begin position="145"/>
        <end position="203"/>
    </location>
</feature>
<feature type="signal peptide" evidence="11">
    <location>
        <begin position="1"/>
        <end position="45"/>
    </location>
</feature>
<gene>
    <name evidence="15" type="ORF">SDENCHOL_20017</name>
</gene>
<dbReference type="Pfam" id="PF00263">
    <property type="entry name" value="Secretin"/>
    <property type="match status" value="1"/>
</dbReference>
<protein>
    <recommendedName>
        <fullName evidence="17">General secretion pathway protein GspD</fullName>
    </recommendedName>
</protein>
<reference evidence="15" key="1">
    <citation type="submission" date="2017-03" db="EMBL/GenBank/DDBJ databases">
        <authorList>
            <consortium name="AG Boll"/>
        </authorList>
    </citation>
    <scope>NUCLEOTIDE SEQUENCE [LARGE SCALE GENOMIC DNA]</scope>
    <source>
        <strain evidence="15">Chol</strain>
    </source>
</reference>
<evidence type="ECO:0000256" key="8">
    <source>
        <dbReference type="ARBA" id="ARBA00023136"/>
    </source>
</evidence>
<dbReference type="GO" id="GO:0015627">
    <property type="term" value="C:type II protein secretion system complex"/>
    <property type="evidence" value="ECO:0007669"/>
    <property type="project" value="InterPro"/>
</dbReference>
<dbReference type="InterPro" id="IPR004846">
    <property type="entry name" value="T2SS/T3SS_dom"/>
</dbReference>
<evidence type="ECO:0000256" key="4">
    <source>
        <dbReference type="ARBA" id="ARBA00022452"/>
    </source>
</evidence>
<dbReference type="InterPro" id="IPR038591">
    <property type="entry name" value="NolW-like_sf"/>
</dbReference>
<name>A0A7Z7HSV5_9PROT</name>
<dbReference type="GO" id="GO:0009279">
    <property type="term" value="C:cell outer membrane"/>
    <property type="evidence" value="ECO:0007669"/>
    <property type="project" value="UniProtKB-SubCell"/>
</dbReference>
<dbReference type="GO" id="GO:0015628">
    <property type="term" value="P:protein secretion by the type II secretion system"/>
    <property type="evidence" value="ECO:0007669"/>
    <property type="project" value="InterPro"/>
</dbReference>
<evidence type="ECO:0000256" key="11">
    <source>
        <dbReference type="SAM" id="SignalP"/>
    </source>
</evidence>
<keyword evidence="5" id="KW-0812">Transmembrane</keyword>
<evidence type="ECO:0000256" key="1">
    <source>
        <dbReference type="ARBA" id="ARBA00004442"/>
    </source>
</evidence>
<evidence type="ECO:0000256" key="5">
    <source>
        <dbReference type="ARBA" id="ARBA00022692"/>
    </source>
</evidence>
<dbReference type="InterPro" id="IPR001775">
    <property type="entry name" value="GspD/PilQ"/>
</dbReference>
<keyword evidence="6 11" id="KW-0732">Signal</keyword>
<evidence type="ECO:0000313" key="16">
    <source>
        <dbReference type="Proteomes" id="UP000242886"/>
    </source>
</evidence>
<dbReference type="AlphaFoldDB" id="A0A7Z7HSV5"/>
<dbReference type="InterPro" id="IPR050810">
    <property type="entry name" value="Bact_Secretion_Sys_Channel"/>
</dbReference>
<dbReference type="PRINTS" id="PR00811">
    <property type="entry name" value="BCTERIALGSPD"/>
</dbReference>
<comment type="subcellular location">
    <subcellularLocation>
        <location evidence="1 10">Cell outer membrane</location>
    </subcellularLocation>
</comment>
<accession>A0A7Z7HSV5</accession>
<evidence type="ECO:0000256" key="3">
    <source>
        <dbReference type="ARBA" id="ARBA00022448"/>
    </source>
</evidence>
<dbReference type="PANTHER" id="PTHR30332">
    <property type="entry name" value="PROBABLE GENERAL SECRETION PATHWAY PROTEIN D"/>
    <property type="match status" value="1"/>
</dbReference>
<evidence type="ECO:0000259" key="12">
    <source>
        <dbReference type="Pfam" id="PF00263"/>
    </source>
</evidence>
<keyword evidence="16" id="KW-1185">Reference proteome</keyword>
<evidence type="ECO:0000256" key="6">
    <source>
        <dbReference type="ARBA" id="ARBA00022729"/>
    </source>
</evidence>
<dbReference type="PRINTS" id="PR01032">
    <property type="entry name" value="PHAGEIV"/>
</dbReference>
<evidence type="ECO:0000313" key="15">
    <source>
        <dbReference type="EMBL" id="SMB25951.1"/>
    </source>
</evidence>
<feature type="domain" description="GspD-like N0" evidence="14">
    <location>
        <begin position="52"/>
        <end position="121"/>
    </location>
</feature>
<evidence type="ECO:0000256" key="9">
    <source>
        <dbReference type="ARBA" id="ARBA00023237"/>
    </source>
</evidence>
<dbReference type="PANTHER" id="PTHR30332:SF24">
    <property type="entry name" value="SECRETIN GSPD-RELATED"/>
    <property type="match status" value="1"/>
</dbReference>
<keyword evidence="4" id="KW-1134">Transmembrane beta strand</keyword>
<evidence type="ECO:0008006" key="17">
    <source>
        <dbReference type="Google" id="ProtNLM"/>
    </source>
</evidence>
<dbReference type="Pfam" id="PF21305">
    <property type="entry name" value="type_II_gspD_N0"/>
    <property type="match status" value="1"/>
</dbReference>
<feature type="domain" description="NolW-like" evidence="13">
    <location>
        <begin position="285"/>
        <end position="400"/>
    </location>
</feature>
<evidence type="ECO:0000259" key="14">
    <source>
        <dbReference type="Pfam" id="PF21305"/>
    </source>
</evidence>
<keyword evidence="9" id="KW-0998">Cell outer membrane</keyword>
<feature type="chain" id="PRO_5031551915" description="General secretion pathway protein GspD" evidence="11">
    <location>
        <begin position="46"/>
        <end position="712"/>
    </location>
</feature>
<dbReference type="EMBL" id="LT837803">
    <property type="protein sequence ID" value="SMB25951.1"/>
    <property type="molecule type" value="Genomic_DNA"/>
</dbReference>
<keyword evidence="8" id="KW-0472">Membrane</keyword>
<sequence length="712" mass="74809">MATMPKQIVPSVTGPRRRRAPLAALLLISCLWLGALPLMPTAAHAEEDKVTLNFVNADIETVTKAVAQITGKSFLLDPRVKGTVNVVSSRPVPQSLAYHYLLSALRMQGFAAVESNNVVRIMPEADAKTHAGPTQRGLSGDQLVTRVFSLRHETAGNMVAAIRPLVAPNNPVSANPGSNSLVISDYADNLNRLEKIIAALDTPYGTEPQIIAIQHGSAIDLANTLNRIYGSDGGNVANPQQRVSIHADTRSNALIVRSDNPTKLSHVRSLITSLDQPSANSGNIHVVYLKNAEAVKVAQTLRAIVSNDVSAASSSAGASPATAPLAAAGSDGNALDNGLTGAANFVNPVNSTNAAGNPSAQTGGFIQADASNNALIITAPEPVYNNLRQVIDMLDRRRAQVLVEALIVELTSDRASELGVQWLGGSVSSGKNTAVVGGTNFGAGSRNLNGFIENLAQARNTGTLGLAPGLNLGIISDPAGLGVLVRALENDANANILSTPNLLTLDNEEAKIVIGSNVPFISGQYAATGNSVTATPFQTYERKDVGLMLKVRPQISEGGLVRLQIYQEASSIQENTLSNVSGPSTNKRSIETSVVVDDGATIVIGGLIQDSAGAGKDKVPLLGDIPVVGSLFRYETRKRTKTNLMVFLRPQIVRDAAGYRKLTGDRYDYVIGEQKKAAGSVRLMANETAPPLLPKLNQALEFSPAASPQAGE</sequence>
<organism evidence="15 16">
    <name type="scientific">Sterolibacterium denitrificans</name>
    <dbReference type="NCBI Taxonomy" id="157592"/>
    <lineage>
        <taxon>Bacteria</taxon>
        <taxon>Pseudomonadati</taxon>
        <taxon>Pseudomonadota</taxon>
        <taxon>Betaproteobacteria</taxon>
        <taxon>Nitrosomonadales</taxon>
        <taxon>Sterolibacteriaceae</taxon>
        <taxon>Sterolibacterium</taxon>
    </lineage>
</organism>
<dbReference type="InterPro" id="IPR013356">
    <property type="entry name" value="T2SS_GspD"/>
</dbReference>
<evidence type="ECO:0000256" key="7">
    <source>
        <dbReference type="ARBA" id="ARBA00022927"/>
    </source>
</evidence>
<proteinExistence type="inferred from homology"/>
<dbReference type="Proteomes" id="UP000242886">
    <property type="component" value="Chromosome SDENCHOL"/>
</dbReference>
<evidence type="ECO:0000256" key="2">
    <source>
        <dbReference type="ARBA" id="ARBA00006980"/>
    </source>
</evidence>
<comment type="similarity">
    <text evidence="2">Belongs to the bacterial secretin family. GSP D subfamily.</text>
</comment>
<feature type="domain" description="NolW-like" evidence="13">
    <location>
        <begin position="209"/>
        <end position="279"/>
    </location>
</feature>
<dbReference type="PROSITE" id="PS51257">
    <property type="entry name" value="PROKAR_LIPOPROTEIN"/>
    <property type="match status" value="1"/>
</dbReference>
<keyword evidence="7" id="KW-0653">Protein transport</keyword>
<dbReference type="InterPro" id="IPR049371">
    <property type="entry name" value="GspD-like_N0"/>
</dbReference>
<dbReference type="NCBIfam" id="TIGR02517">
    <property type="entry name" value="type_II_gspD"/>
    <property type="match status" value="1"/>
</dbReference>
<keyword evidence="3 10" id="KW-0813">Transport</keyword>
<feature type="domain" description="Type II/III secretion system secretin-like" evidence="12">
    <location>
        <begin position="487"/>
        <end position="654"/>
    </location>
</feature>
<dbReference type="Gene3D" id="3.30.1370.120">
    <property type="match status" value="3"/>
</dbReference>
<dbReference type="Pfam" id="PF03958">
    <property type="entry name" value="Secretin_N"/>
    <property type="match status" value="3"/>
</dbReference>
<dbReference type="InterPro" id="IPR005644">
    <property type="entry name" value="NolW-like"/>
</dbReference>